<evidence type="ECO:0000256" key="1">
    <source>
        <dbReference type="ARBA" id="ARBA00010641"/>
    </source>
</evidence>
<dbReference type="NCBIfam" id="TIGR02937">
    <property type="entry name" value="sigma70-ECF"/>
    <property type="match status" value="1"/>
</dbReference>
<dbReference type="EMBL" id="JAXOFX010000003">
    <property type="protein sequence ID" value="MDZ5471307.1"/>
    <property type="molecule type" value="Genomic_DNA"/>
</dbReference>
<dbReference type="InterPro" id="IPR013324">
    <property type="entry name" value="RNA_pol_sigma_r3/r4-like"/>
</dbReference>
<dbReference type="Gene3D" id="1.10.10.10">
    <property type="entry name" value="Winged helix-like DNA-binding domain superfamily/Winged helix DNA-binding domain"/>
    <property type="match status" value="1"/>
</dbReference>
<dbReference type="PANTHER" id="PTHR43133:SF65">
    <property type="entry name" value="ECF RNA POLYMERASE SIGMA FACTOR SIGG"/>
    <property type="match status" value="1"/>
</dbReference>
<keyword evidence="9" id="KW-1185">Reference proteome</keyword>
<evidence type="ECO:0000259" key="6">
    <source>
        <dbReference type="Pfam" id="PF04542"/>
    </source>
</evidence>
<dbReference type="InterPro" id="IPR013325">
    <property type="entry name" value="RNA_pol_sigma_r2"/>
</dbReference>
<evidence type="ECO:0000256" key="3">
    <source>
        <dbReference type="ARBA" id="ARBA00023015"/>
    </source>
</evidence>
<keyword evidence="3" id="KW-0805">Transcription regulation</keyword>
<comment type="caution">
    <text evidence="8">The sequence shown here is derived from an EMBL/GenBank/DDBJ whole genome shotgun (WGS) entry which is preliminary data.</text>
</comment>
<dbReference type="RefSeq" id="WP_322445606.1">
    <property type="nucleotide sequence ID" value="NZ_JAXOFX010000003.1"/>
</dbReference>
<dbReference type="Gene3D" id="1.10.1740.10">
    <property type="match status" value="1"/>
</dbReference>
<comment type="similarity">
    <text evidence="1">Belongs to the sigma-70 factor family. ECF subfamily.</text>
</comment>
<gene>
    <name evidence="8" type="ORF">SM124_06060</name>
</gene>
<dbReference type="InterPro" id="IPR007627">
    <property type="entry name" value="RNA_pol_sigma70_r2"/>
</dbReference>
<sequence length="314" mass="36185">MTVDINNLQDLGNPLRDLKKTFDESIIPHRPSLWRYCYQLTGSPWDAEDLVQETLIKAFSSLAQLWQPINPKGYLFKIASNTWIDQCRKVKIKMDSFEYHNEPSYEKEDLSGEVEEAMERLVLHLPPRQRVVLLLVEVFGFKAKEVGEIFGATEGAIKALLNRARVRLKEIQLNEEGFNQLAISEEQRNTISLFIESFNRRDPDGIAKLLDENVSNDIVHIAQEFGKDTVRSYSLTDWAKDPVEMKAEVHILWGKPTIVQIGEMNNCLGVYNLNLIEIDSGRIITVKDYYFCPELLKEAAKELQLSVFSRNYVM</sequence>
<evidence type="ECO:0000313" key="9">
    <source>
        <dbReference type="Proteomes" id="UP001290455"/>
    </source>
</evidence>
<reference evidence="8 9" key="1">
    <citation type="submission" date="2023-11" db="EMBL/GenBank/DDBJ databases">
        <title>Bacillus jintuensis, isolated from a mudflat on the Beibu Gulf coast.</title>
        <authorList>
            <person name="Li M."/>
        </authorList>
    </citation>
    <scope>NUCLEOTIDE SEQUENCE [LARGE SCALE GENOMIC DNA]</scope>
    <source>
        <strain evidence="8 9">31A1R</strain>
    </source>
</reference>
<name>A0ABU5IVZ0_9BACI</name>
<dbReference type="SUPFAM" id="SSF88946">
    <property type="entry name" value="Sigma2 domain of RNA polymerase sigma factors"/>
    <property type="match status" value="1"/>
</dbReference>
<dbReference type="InterPro" id="IPR014284">
    <property type="entry name" value="RNA_pol_sigma-70_dom"/>
</dbReference>
<keyword evidence="4" id="KW-0731">Sigma factor</keyword>
<evidence type="ECO:0000256" key="4">
    <source>
        <dbReference type="ARBA" id="ARBA00023082"/>
    </source>
</evidence>
<dbReference type="Gene3D" id="3.10.450.50">
    <property type="match status" value="1"/>
</dbReference>
<accession>A0ABU5IVZ0</accession>
<dbReference type="PANTHER" id="PTHR43133">
    <property type="entry name" value="RNA POLYMERASE ECF-TYPE SIGMA FACTO"/>
    <property type="match status" value="1"/>
</dbReference>
<protein>
    <submittedName>
        <fullName evidence="8">RNA polymerase sigma factor</fullName>
    </submittedName>
</protein>
<dbReference type="InterPro" id="IPR013249">
    <property type="entry name" value="RNA_pol_sigma70_r4_t2"/>
</dbReference>
<feature type="domain" description="RNA polymerase sigma factor 70 region 4 type 2" evidence="7">
    <location>
        <begin position="116"/>
        <end position="168"/>
    </location>
</feature>
<dbReference type="CDD" id="cd06171">
    <property type="entry name" value="Sigma70_r4"/>
    <property type="match status" value="1"/>
</dbReference>
<dbReference type="InterPro" id="IPR032710">
    <property type="entry name" value="NTF2-like_dom_sf"/>
</dbReference>
<dbReference type="Pfam" id="PF08281">
    <property type="entry name" value="Sigma70_r4_2"/>
    <property type="match status" value="1"/>
</dbReference>
<dbReference type="InterPro" id="IPR036388">
    <property type="entry name" value="WH-like_DNA-bd_sf"/>
</dbReference>
<keyword evidence="5" id="KW-0804">Transcription</keyword>
<evidence type="ECO:0000313" key="8">
    <source>
        <dbReference type="EMBL" id="MDZ5471307.1"/>
    </source>
</evidence>
<dbReference type="Proteomes" id="UP001290455">
    <property type="component" value="Unassembled WGS sequence"/>
</dbReference>
<dbReference type="SUPFAM" id="SSF88659">
    <property type="entry name" value="Sigma3 and sigma4 domains of RNA polymerase sigma factors"/>
    <property type="match status" value="1"/>
</dbReference>
<dbReference type="InterPro" id="IPR039425">
    <property type="entry name" value="RNA_pol_sigma-70-like"/>
</dbReference>
<dbReference type="Pfam" id="PF04542">
    <property type="entry name" value="Sigma70_r2"/>
    <property type="match status" value="1"/>
</dbReference>
<organism evidence="8 9">
    <name type="scientific">Robertmurraya mangrovi</name>
    <dbReference type="NCBI Taxonomy" id="3098077"/>
    <lineage>
        <taxon>Bacteria</taxon>
        <taxon>Bacillati</taxon>
        <taxon>Bacillota</taxon>
        <taxon>Bacilli</taxon>
        <taxon>Bacillales</taxon>
        <taxon>Bacillaceae</taxon>
        <taxon>Robertmurraya</taxon>
    </lineage>
</organism>
<proteinExistence type="inferred from homology"/>
<evidence type="ECO:0000256" key="2">
    <source>
        <dbReference type="ARBA" id="ARBA00011344"/>
    </source>
</evidence>
<comment type="subunit">
    <text evidence="2">Interacts transiently with the RNA polymerase catalytic core formed by RpoA, RpoB, RpoC and RpoZ (2 alpha, 1 beta, 1 beta' and 1 omega subunit) to form the RNA polymerase holoenzyme that can initiate transcription.</text>
</comment>
<feature type="domain" description="RNA polymerase sigma-70 region 2" evidence="6">
    <location>
        <begin position="29"/>
        <end position="89"/>
    </location>
</feature>
<evidence type="ECO:0000259" key="7">
    <source>
        <dbReference type="Pfam" id="PF08281"/>
    </source>
</evidence>
<evidence type="ECO:0000256" key="5">
    <source>
        <dbReference type="ARBA" id="ARBA00023163"/>
    </source>
</evidence>
<dbReference type="SUPFAM" id="SSF54427">
    <property type="entry name" value="NTF2-like"/>
    <property type="match status" value="1"/>
</dbReference>